<dbReference type="AlphaFoldDB" id="A0A429XCN9"/>
<feature type="domain" description="Ribosomal RNA large subunit methyltransferase K/L-like methyltransferase" evidence="1">
    <location>
        <begin position="159"/>
        <end position="256"/>
    </location>
</feature>
<keyword evidence="2" id="KW-0808">Transferase</keyword>
<dbReference type="RefSeq" id="WP_120114622.1">
    <property type="nucleotide sequence ID" value="NZ_QYTW02000002.1"/>
</dbReference>
<evidence type="ECO:0000259" key="1">
    <source>
        <dbReference type="Pfam" id="PF01170"/>
    </source>
</evidence>
<dbReference type="Pfam" id="PF01170">
    <property type="entry name" value="UPF0020"/>
    <property type="match status" value="1"/>
</dbReference>
<dbReference type="OrthoDB" id="9791556at2"/>
<evidence type="ECO:0000313" key="3">
    <source>
        <dbReference type="Proteomes" id="UP000287296"/>
    </source>
</evidence>
<dbReference type="InterPro" id="IPR000241">
    <property type="entry name" value="RlmKL-like_Mtase"/>
</dbReference>
<evidence type="ECO:0000313" key="2">
    <source>
        <dbReference type="EMBL" id="RST61190.1"/>
    </source>
</evidence>
<gene>
    <name evidence="2" type="ORF">D5F11_003850</name>
</gene>
<dbReference type="SUPFAM" id="SSF53335">
    <property type="entry name" value="S-adenosyl-L-methionine-dependent methyltransferases"/>
    <property type="match status" value="1"/>
</dbReference>
<dbReference type="CDD" id="cd02440">
    <property type="entry name" value="AdoMet_MTases"/>
    <property type="match status" value="1"/>
</dbReference>
<protein>
    <submittedName>
        <fullName evidence="2">RNA methyltransferase</fullName>
    </submittedName>
</protein>
<dbReference type="GO" id="GO:0030488">
    <property type="term" value="P:tRNA methylation"/>
    <property type="evidence" value="ECO:0007669"/>
    <property type="project" value="TreeGrafter"/>
</dbReference>
<dbReference type="Proteomes" id="UP000287296">
    <property type="component" value="Unassembled WGS sequence"/>
</dbReference>
<dbReference type="PANTHER" id="PTHR14911:SF13">
    <property type="entry name" value="TRNA (GUANINE(6)-N2)-METHYLTRANSFERASE THUMP3"/>
    <property type="match status" value="1"/>
</dbReference>
<dbReference type="InterPro" id="IPR029063">
    <property type="entry name" value="SAM-dependent_MTases_sf"/>
</dbReference>
<dbReference type="EMBL" id="QYTW02000002">
    <property type="protein sequence ID" value="RST61190.1"/>
    <property type="molecule type" value="Genomic_DNA"/>
</dbReference>
<dbReference type="GO" id="GO:0016423">
    <property type="term" value="F:tRNA (guanine) methyltransferase activity"/>
    <property type="evidence" value="ECO:0007669"/>
    <property type="project" value="TreeGrafter"/>
</dbReference>
<accession>A0A429XCN9</accession>
<keyword evidence="2" id="KW-0489">Methyltransferase</keyword>
<reference evidence="2 3" key="1">
    <citation type="submission" date="2018-12" db="EMBL/GenBank/DDBJ databases">
        <authorList>
            <person name="Sun L."/>
            <person name="Chen Z."/>
        </authorList>
    </citation>
    <scope>NUCLEOTIDE SEQUENCE [LARGE SCALE GENOMIC DNA]</scope>
    <source>
        <strain evidence="2 3">LMG 29736</strain>
    </source>
</reference>
<proteinExistence type="predicted"/>
<organism evidence="2 3">
    <name type="scientific">Siminovitchia terrae</name>
    <name type="common">Bacillus terrae</name>
    <dbReference type="NCBI Taxonomy" id="1914933"/>
    <lineage>
        <taxon>Bacteria</taxon>
        <taxon>Bacillati</taxon>
        <taxon>Bacillota</taxon>
        <taxon>Bacilli</taxon>
        <taxon>Bacillales</taxon>
        <taxon>Bacillaceae</taxon>
        <taxon>Siminovitchia</taxon>
    </lineage>
</organism>
<dbReference type="PANTHER" id="PTHR14911">
    <property type="entry name" value="THUMP DOMAIN-CONTAINING"/>
    <property type="match status" value="1"/>
</dbReference>
<name>A0A429XCN9_SIMTE</name>
<dbReference type="Gene3D" id="3.40.50.150">
    <property type="entry name" value="Vaccinia Virus protein VP39"/>
    <property type="match status" value="1"/>
</dbReference>
<sequence>MDHTEKKLPTYLYTYSCNGGEHSLCALEARTLFGAEPQDNIVKSHVMIDPSRSPFIKERISVIYEEESLQEILKQVEALQITGETFKVVYVKNEGSSKTEKIGFENRRAIEKEVGLHINGEAALEHPKRLFGIMVVNGRWIFGDYVKSESVWHRHQQKPHSYSTALNTRVARAVANIAVPEPGGIKAIDPCCGIGTVLVEALSMGIDIVGSDKNPLILNGVRENIAYFGLSGEVTFTDIRDITNHYDVAIIDLPYNLCCAITPEQQKEIISHARRIAQKAVIVTVEAIDDILLEEGFSIIDRAVVSKGKFTREVIVCE</sequence>
<comment type="caution">
    <text evidence="2">The sequence shown here is derived from an EMBL/GenBank/DDBJ whole genome shotgun (WGS) entry which is preliminary data.</text>
</comment>